<dbReference type="EMBL" id="UINC01219180">
    <property type="protein sequence ID" value="SVE46539.1"/>
    <property type="molecule type" value="Genomic_DNA"/>
</dbReference>
<sequence>LEGEAAVAYYKEVIVADLEKPGDDDVVEKILRDCKEKSLDLDESKIREQLDFFGSEALKQIEGDS</sequence>
<gene>
    <name evidence="1" type="ORF">METZ01_LOCUS499393</name>
</gene>
<organism evidence="1">
    <name type="scientific">marine metagenome</name>
    <dbReference type="NCBI Taxonomy" id="408172"/>
    <lineage>
        <taxon>unclassified sequences</taxon>
        <taxon>metagenomes</taxon>
        <taxon>ecological metagenomes</taxon>
    </lineage>
</organism>
<reference evidence="1" key="1">
    <citation type="submission" date="2018-05" db="EMBL/GenBank/DDBJ databases">
        <authorList>
            <person name="Lanie J.A."/>
            <person name="Ng W.-L."/>
            <person name="Kazmierczak K.M."/>
            <person name="Andrzejewski T.M."/>
            <person name="Davidsen T.M."/>
            <person name="Wayne K.J."/>
            <person name="Tettelin H."/>
            <person name="Glass J.I."/>
            <person name="Rusch D."/>
            <person name="Podicherti R."/>
            <person name="Tsui H.-C.T."/>
            <person name="Winkler M.E."/>
        </authorList>
    </citation>
    <scope>NUCLEOTIDE SEQUENCE</scope>
</reference>
<evidence type="ECO:0000313" key="1">
    <source>
        <dbReference type="EMBL" id="SVE46539.1"/>
    </source>
</evidence>
<dbReference type="InterPro" id="IPR009945">
    <property type="entry name" value="ATPase_inh_sub_z"/>
</dbReference>
<proteinExistence type="predicted"/>
<name>A0A383DQE9_9ZZZZ</name>
<dbReference type="InterPro" id="IPR038293">
    <property type="entry name" value="ATPase_inh_sub_z_sf"/>
</dbReference>
<dbReference type="Gene3D" id="1.10.790.20">
    <property type="entry name" value="Domain of unknown function DUF1476"/>
    <property type="match status" value="1"/>
</dbReference>
<accession>A0A383DQE9</accession>
<protein>
    <submittedName>
        <fullName evidence="1">Uncharacterized protein</fullName>
    </submittedName>
</protein>
<feature type="non-terminal residue" evidence="1">
    <location>
        <position position="1"/>
    </location>
</feature>
<dbReference type="Pfam" id="PF07345">
    <property type="entry name" value="ATPaseInh_sub_z"/>
    <property type="match status" value="1"/>
</dbReference>
<dbReference type="AlphaFoldDB" id="A0A383DQE9"/>